<dbReference type="InterPro" id="IPR017853">
    <property type="entry name" value="GH"/>
</dbReference>
<dbReference type="EC" id="3.2.1.23" evidence="3 6"/>
<dbReference type="Proteomes" id="UP001299970">
    <property type="component" value="Unassembled WGS sequence"/>
</dbReference>
<comment type="caution">
    <text evidence="10">The sequence shown here is derived from an EMBL/GenBank/DDBJ whole genome shotgun (WGS) entry which is preliminary data.</text>
</comment>
<dbReference type="InterPro" id="IPR013739">
    <property type="entry name" value="Beta_galactosidase_C"/>
</dbReference>
<dbReference type="EMBL" id="JAKXMK010000014">
    <property type="protein sequence ID" value="MCH6167518.1"/>
    <property type="molecule type" value="Genomic_DNA"/>
</dbReference>
<keyword evidence="4 6" id="KW-0378">Hydrolase</keyword>
<keyword evidence="11" id="KW-1185">Reference proteome</keyword>
<dbReference type="InterPro" id="IPR013738">
    <property type="entry name" value="Beta_galactosidase_Trimer"/>
</dbReference>
<dbReference type="RefSeq" id="WP_241037939.1">
    <property type="nucleotide sequence ID" value="NZ_BAAAJF010000005.1"/>
</dbReference>
<name>A0ABS9TGH5_9PSEU</name>
<evidence type="ECO:0000259" key="7">
    <source>
        <dbReference type="Pfam" id="PF02449"/>
    </source>
</evidence>
<feature type="domain" description="Glycoside hydrolase family 42 N-terminal" evidence="7">
    <location>
        <begin position="15"/>
        <end position="386"/>
    </location>
</feature>
<feature type="domain" description="Beta-galactosidase trimerisation" evidence="8">
    <location>
        <begin position="397"/>
        <end position="598"/>
    </location>
</feature>
<dbReference type="SUPFAM" id="SSF51445">
    <property type="entry name" value="(Trans)glycosidases"/>
    <property type="match status" value="1"/>
</dbReference>
<evidence type="ECO:0000256" key="3">
    <source>
        <dbReference type="ARBA" id="ARBA00012756"/>
    </source>
</evidence>
<proteinExistence type="inferred from homology"/>
<sequence>MTSSLPFDGISMGCDYNPEQWPPSVWREDVTLMREAGVGFVTLGVFSWALLQPEPHRYDFGWFDEVLELLHEGEIAVDLATATAAPPPWLTTAHPEMLPVDAEGRTLWPGSRQSWCPSSPVFREHAVALVEQMARRYGSHPAVRLWHVSNELGCHIGKCWCDVSAVAFRRWLSHRYGSIDALNDAWGTAFWSQRYRRFDEVLPPRITPAVPNPTHELDFARFSSDELLDYYRVERDVLRRLSPDVPVTTNLMVSSHQSEQDYFSWAPELDLIAQDHYLDARLPHPRAEQSFTDDLTRGVAGGAPWLLMESATSAVNWQPVNVAKRPGELLLDSLRHVARGADGIGFFQWRASRAGGEKFHSALVPHAGRDSERFREVVGLGEALRRIGEVAGSRVEADVALLFDWNSWWACDLSSHPSSELRYVDAVHRWHRAVTELGATADIVHPESDLSGYRLVIVPTLYLSSDATTTSLEGYVRGGGHLLVTYFSGIVDESDHVRLGGYPGAFRELLGVRSEEFAPLLPGATVTLDDGSTADLWTEVLTAPDAEVVARYTDGPLPGTPALTRRAVGDGVAWYLATRLDDAATAALADRLTRDAGVTRLAGAEPGVELVRRGRYLFVLNRGHEPVKVPAHGRDLLTGADVEGTVDVQAGGAAVVREEGS</sequence>
<evidence type="ECO:0000259" key="9">
    <source>
        <dbReference type="Pfam" id="PF08533"/>
    </source>
</evidence>
<dbReference type="InterPro" id="IPR013529">
    <property type="entry name" value="Glyco_hydro_42_N"/>
</dbReference>
<dbReference type="Gene3D" id="3.20.20.80">
    <property type="entry name" value="Glycosidases"/>
    <property type="match status" value="1"/>
</dbReference>
<feature type="domain" description="Beta-galactosidase C-terminal" evidence="9">
    <location>
        <begin position="607"/>
        <end position="658"/>
    </location>
</feature>
<dbReference type="Pfam" id="PF08533">
    <property type="entry name" value="Glyco_hydro_42C"/>
    <property type="match status" value="1"/>
</dbReference>
<dbReference type="PIRSF" id="PIRSF001084">
    <property type="entry name" value="B-galactosidase"/>
    <property type="match status" value="1"/>
</dbReference>
<protein>
    <recommendedName>
        <fullName evidence="3 6">Beta-galactosidase</fullName>
        <shortName evidence="6">Beta-gal</shortName>
        <ecNumber evidence="3 6">3.2.1.23</ecNumber>
    </recommendedName>
</protein>
<evidence type="ECO:0000256" key="6">
    <source>
        <dbReference type="PIRNR" id="PIRNR001084"/>
    </source>
</evidence>
<dbReference type="Pfam" id="PF08532">
    <property type="entry name" value="Glyco_hydro_42M"/>
    <property type="match status" value="1"/>
</dbReference>
<dbReference type="InterPro" id="IPR013780">
    <property type="entry name" value="Glyco_hydro_b"/>
</dbReference>
<dbReference type="Pfam" id="PF02449">
    <property type="entry name" value="Glyco_hydro_42"/>
    <property type="match status" value="1"/>
</dbReference>
<evidence type="ECO:0000259" key="8">
    <source>
        <dbReference type="Pfam" id="PF08532"/>
    </source>
</evidence>
<evidence type="ECO:0000256" key="5">
    <source>
        <dbReference type="ARBA" id="ARBA00023295"/>
    </source>
</evidence>
<gene>
    <name evidence="10" type="ORF">MMF94_17665</name>
</gene>
<accession>A0ABS9TGH5</accession>
<dbReference type="InterPro" id="IPR003476">
    <property type="entry name" value="Glyco_hydro_42"/>
</dbReference>
<comment type="catalytic activity">
    <reaction evidence="1 6">
        <text>Hydrolysis of terminal non-reducing beta-D-galactose residues in beta-D-galactosides.</text>
        <dbReference type="EC" id="3.2.1.23"/>
    </reaction>
</comment>
<dbReference type="PANTHER" id="PTHR36447">
    <property type="entry name" value="BETA-GALACTOSIDASE GANA"/>
    <property type="match status" value="1"/>
</dbReference>
<evidence type="ECO:0000313" key="10">
    <source>
        <dbReference type="EMBL" id="MCH6167518.1"/>
    </source>
</evidence>
<evidence type="ECO:0000256" key="1">
    <source>
        <dbReference type="ARBA" id="ARBA00001412"/>
    </source>
</evidence>
<dbReference type="CDD" id="cd03143">
    <property type="entry name" value="A4_beta-galactosidase_middle_domain"/>
    <property type="match status" value="1"/>
</dbReference>
<keyword evidence="5 6" id="KW-0326">Glycosidase</keyword>
<organism evidence="10 11">
    <name type="scientific">Pseudonocardia alaniniphila</name>
    <dbReference type="NCBI Taxonomy" id="75291"/>
    <lineage>
        <taxon>Bacteria</taxon>
        <taxon>Bacillati</taxon>
        <taxon>Actinomycetota</taxon>
        <taxon>Actinomycetes</taxon>
        <taxon>Pseudonocardiales</taxon>
        <taxon>Pseudonocardiaceae</taxon>
        <taxon>Pseudonocardia</taxon>
    </lineage>
</organism>
<reference evidence="10 11" key="1">
    <citation type="submission" date="2022-03" db="EMBL/GenBank/DDBJ databases">
        <title>Pseudonocardia alaer sp. nov., a novel actinomycete isolated from reed forest soil.</title>
        <authorList>
            <person name="Wang L."/>
        </authorList>
    </citation>
    <scope>NUCLEOTIDE SEQUENCE [LARGE SCALE GENOMIC DNA]</scope>
    <source>
        <strain evidence="10 11">Y-16303</strain>
    </source>
</reference>
<evidence type="ECO:0000313" key="11">
    <source>
        <dbReference type="Proteomes" id="UP001299970"/>
    </source>
</evidence>
<comment type="similarity">
    <text evidence="2 6">Belongs to the glycosyl hydrolase 42 family.</text>
</comment>
<dbReference type="PANTHER" id="PTHR36447:SF1">
    <property type="entry name" value="BETA-GALACTOSIDASE GANA"/>
    <property type="match status" value="1"/>
</dbReference>
<dbReference type="InterPro" id="IPR029062">
    <property type="entry name" value="Class_I_gatase-like"/>
</dbReference>
<dbReference type="Gene3D" id="2.60.40.1180">
    <property type="entry name" value="Golgi alpha-mannosidase II"/>
    <property type="match status" value="1"/>
</dbReference>
<dbReference type="SUPFAM" id="SSF52317">
    <property type="entry name" value="Class I glutamine amidotransferase-like"/>
    <property type="match status" value="1"/>
</dbReference>
<dbReference type="Gene3D" id="3.40.50.880">
    <property type="match status" value="1"/>
</dbReference>
<evidence type="ECO:0000256" key="4">
    <source>
        <dbReference type="ARBA" id="ARBA00022801"/>
    </source>
</evidence>
<evidence type="ECO:0000256" key="2">
    <source>
        <dbReference type="ARBA" id="ARBA00005940"/>
    </source>
</evidence>